<accession>A0A3D6BPF2</accession>
<evidence type="ECO:0000256" key="3">
    <source>
        <dbReference type="ARBA" id="ARBA00022989"/>
    </source>
</evidence>
<evidence type="ECO:0000313" key="6">
    <source>
        <dbReference type="EMBL" id="HCY80878.1"/>
    </source>
</evidence>
<keyword evidence="4 5" id="KW-0472">Membrane</keyword>
<name>A0A3D6BPF2_9FLAO</name>
<organism evidence="6 7">
    <name type="scientific">Xanthomarina gelatinilytica</name>
    <dbReference type="NCBI Taxonomy" id="1137281"/>
    <lineage>
        <taxon>Bacteria</taxon>
        <taxon>Pseudomonadati</taxon>
        <taxon>Bacteroidota</taxon>
        <taxon>Flavobacteriia</taxon>
        <taxon>Flavobacteriales</taxon>
        <taxon>Flavobacteriaceae</taxon>
        <taxon>Xanthomarina</taxon>
    </lineage>
</organism>
<sequence>MKPKSNSSPKAKRVKDYYEYIGWISMVFIVFGYYLNANQMIACWPVWFVSNIAMGTYCCLKKTYPPAILSFGIALLNIYGYISWK</sequence>
<keyword evidence="2 5" id="KW-0812">Transmembrane</keyword>
<feature type="transmembrane region" description="Helical" evidence="5">
    <location>
        <begin position="67"/>
        <end position="84"/>
    </location>
</feature>
<evidence type="ECO:0000256" key="4">
    <source>
        <dbReference type="ARBA" id="ARBA00023136"/>
    </source>
</evidence>
<dbReference type="InterPro" id="IPR006419">
    <property type="entry name" value="NMN_transpt_PnuC"/>
</dbReference>
<dbReference type="Proteomes" id="UP000263268">
    <property type="component" value="Unassembled WGS sequence"/>
</dbReference>
<gene>
    <name evidence="6" type="ORF">DHV22_04360</name>
</gene>
<comment type="subcellular location">
    <subcellularLocation>
        <location evidence="1">Membrane</location>
        <topology evidence="1">Multi-pass membrane protein</topology>
    </subcellularLocation>
</comment>
<dbReference type="GO" id="GO:0016020">
    <property type="term" value="C:membrane"/>
    <property type="evidence" value="ECO:0007669"/>
    <property type="project" value="UniProtKB-SubCell"/>
</dbReference>
<evidence type="ECO:0000313" key="7">
    <source>
        <dbReference type="Proteomes" id="UP000263268"/>
    </source>
</evidence>
<evidence type="ECO:0000256" key="1">
    <source>
        <dbReference type="ARBA" id="ARBA00004141"/>
    </source>
</evidence>
<reference evidence="6 7" key="1">
    <citation type="journal article" date="2018" name="Nat. Biotechnol.">
        <title>A standardized bacterial taxonomy based on genome phylogeny substantially revises the tree of life.</title>
        <authorList>
            <person name="Parks D.H."/>
            <person name="Chuvochina M."/>
            <person name="Waite D.W."/>
            <person name="Rinke C."/>
            <person name="Skarshewski A."/>
            <person name="Chaumeil P.A."/>
            <person name="Hugenholtz P."/>
        </authorList>
    </citation>
    <scope>NUCLEOTIDE SEQUENCE [LARGE SCALE GENOMIC DNA]</scope>
    <source>
        <strain evidence="6">UBA10227</strain>
    </source>
</reference>
<protein>
    <recommendedName>
        <fullName evidence="8">Nicotinamide riboside transporter PnuC</fullName>
    </recommendedName>
</protein>
<evidence type="ECO:0000256" key="2">
    <source>
        <dbReference type="ARBA" id="ARBA00022692"/>
    </source>
</evidence>
<dbReference type="EMBL" id="DPRK01000070">
    <property type="protein sequence ID" value="HCY80878.1"/>
    <property type="molecule type" value="Genomic_DNA"/>
</dbReference>
<dbReference type="AlphaFoldDB" id="A0A3D6BPF2"/>
<dbReference type="GO" id="GO:0034257">
    <property type="term" value="F:nicotinamide riboside transmembrane transporter activity"/>
    <property type="evidence" value="ECO:0007669"/>
    <property type="project" value="InterPro"/>
</dbReference>
<comment type="caution">
    <text evidence="6">The sequence shown here is derived from an EMBL/GenBank/DDBJ whole genome shotgun (WGS) entry which is preliminary data.</text>
</comment>
<evidence type="ECO:0000256" key="5">
    <source>
        <dbReference type="SAM" id="Phobius"/>
    </source>
</evidence>
<dbReference type="Pfam" id="PF04973">
    <property type="entry name" value="NMN_transporter"/>
    <property type="match status" value="1"/>
</dbReference>
<proteinExistence type="predicted"/>
<keyword evidence="3 5" id="KW-1133">Transmembrane helix</keyword>
<evidence type="ECO:0008006" key="8">
    <source>
        <dbReference type="Google" id="ProtNLM"/>
    </source>
</evidence>
<feature type="transmembrane region" description="Helical" evidence="5">
    <location>
        <begin position="20"/>
        <end position="35"/>
    </location>
</feature>